<name>A0A843T9B2_COLES</name>
<dbReference type="InterPro" id="IPR013130">
    <property type="entry name" value="Fe3_Rdtase_TM_dom"/>
</dbReference>
<keyword evidence="9" id="KW-1185">Reference proteome</keyword>
<feature type="transmembrane region" description="Helical" evidence="6">
    <location>
        <begin position="136"/>
        <end position="161"/>
    </location>
</feature>
<dbReference type="Pfam" id="PF08022">
    <property type="entry name" value="FAD_binding_8"/>
    <property type="match status" value="1"/>
</dbReference>
<keyword evidence="3 6" id="KW-1133">Transmembrane helix</keyword>
<evidence type="ECO:0000256" key="5">
    <source>
        <dbReference type="ARBA" id="ARBA00023136"/>
    </source>
</evidence>
<organism evidence="8 9">
    <name type="scientific">Colocasia esculenta</name>
    <name type="common">Wild taro</name>
    <name type="synonym">Arum esculentum</name>
    <dbReference type="NCBI Taxonomy" id="4460"/>
    <lineage>
        <taxon>Eukaryota</taxon>
        <taxon>Viridiplantae</taxon>
        <taxon>Streptophyta</taxon>
        <taxon>Embryophyta</taxon>
        <taxon>Tracheophyta</taxon>
        <taxon>Spermatophyta</taxon>
        <taxon>Magnoliopsida</taxon>
        <taxon>Liliopsida</taxon>
        <taxon>Araceae</taxon>
        <taxon>Aroideae</taxon>
        <taxon>Colocasieae</taxon>
        <taxon>Colocasia</taxon>
    </lineage>
</organism>
<dbReference type="AlphaFoldDB" id="A0A843T9B2"/>
<dbReference type="CDD" id="cd06186">
    <property type="entry name" value="NOX_Duox_like_FAD_NADP"/>
    <property type="match status" value="1"/>
</dbReference>
<dbReference type="SUPFAM" id="SSF52343">
    <property type="entry name" value="Ferredoxin reductase-like, C-terminal NADP-linked domain"/>
    <property type="match status" value="1"/>
</dbReference>
<comment type="caution">
    <text evidence="8">The sequence shown here is derived from an EMBL/GenBank/DDBJ whole genome shotgun (WGS) entry which is preliminary data.</text>
</comment>
<evidence type="ECO:0000256" key="6">
    <source>
        <dbReference type="SAM" id="Phobius"/>
    </source>
</evidence>
<evidence type="ECO:0000313" key="9">
    <source>
        <dbReference type="Proteomes" id="UP000652761"/>
    </source>
</evidence>
<dbReference type="Pfam" id="PF01794">
    <property type="entry name" value="Ferric_reduct"/>
    <property type="match status" value="1"/>
</dbReference>
<evidence type="ECO:0000256" key="1">
    <source>
        <dbReference type="ARBA" id="ARBA00004141"/>
    </source>
</evidence>
<keyword evidence="2 6" id="KW-0812">Transmembrane</keyword>
<dbReference type="PROSITE" id="PS51384">
    <property type="entry name" value="FAD_FR"/>
    <property type="match status" value="1"/>
</dbReference>
<feature type="transmembrane region" description="Helical" evidence="6">
    <location>
        <begin position="329"/>
        <end position="354"/>
    </location>
</feature>
<reference evidence="8" key="1">
    <citation type="submission" date="2017-07" db="EMBL/GenBank/DDBJ databases">
        <title>Taro Niue Genome Assembly and Annotation.</title>
        <authorList>
            <person name="Atibalentja N."/>
            <person name="Keating K."/>
            <person name="Fields C.J."/>
        </authorList>
    </citation>
    <scope>NUCLEOTIDE SEQUENCE</scope>
    <source>
        <strain evidence="8">Niue_2</strain>
        <tissue evidence="8">Leaf</tissue>
    </source>
</reference>
<sequence>MGQEVEGKSGRLLLAGAVKVLAAAVFLGWLMMWILAPTNTYRQKWQPKLRSDTNSTYFGTQGTTILIYTFPVLFIAVLGCFYLHLVKGIDRRPGQHGYPLDRTAAGGRKGSPGRVAVWRRPALASGPLGIVSWTELAFAAMFLALLLWCFSTYLTVSFATITPQSAAMSGKKVWQVKLESAGLRLGLLGNICCAFLFFPVTRGSSLLPLAGLTSEGSIKYHIWLGHIVMVLFTLHSLCYVIYWASTNSLSTVHLRRSIRRPSLHRHGVLLIGWDLLSCAQMLGWAKADESTVAGELALLFGLALWATTFPRVRRKAFEVFFYTHQLYALFLLFYLLHVGISFFCLILPGIYLFMLDRFLRFLQSRQHVRLVSARLLPGETVELNFAKNPGLEYNPLSVVFVNLPAVSKLQWHPFTVTSNGNLEPDRLSVVVKKEGSWSQKLHQVLSSPSSLDRLDVSLEGPYEPASNNFLSYDSLVLVSGGSGVTPFFSIIREFIFRSAAGSGGSATIHLICTFKTSADLTMLDLLLPISSDASSISRLQLHVDAFVTREKAATAADSSKQIRTVWFKPRPSDLPVSAALGPRSWLWLAAVISASFAAFLLLLGILNRYYIYPIDKNTNNIYSYTARALLNLLLLCGCLGAAATAAFLWNKRAAAYSVDTRQVQSMDGPTPAVSPGSWFYNADRELESLPQESLVRSTNVHFGSRPDLKKMLLELDGPNTGVLVSGTREMRRDVARICSSGLAENLHYESMSFSW</sequence>
<dbReference type="InterPro" id="IPR039261">
    <property type="entry name" value="FNR_nucleotide-bd"/>
</dbReference>
<protein>
    <recommendedName>
        <fullName evidence="7">FAD-binding FR-type domain-containing protein</fullName>
    </recommendedName>
</protein>
<feature type="transmembrane region" description="Helical" evidence="6">
    <location>
        <begin position="12"/>
        <end position="36"/>
    </location>
</feature>
<dbReference type="SFLD" id="SFLDS00052">
    <property type="entry name" value="Ferric_Reductase_Domain"/>
    <property type="match status" value="1"/>
</dbReference>
<feature type="transmembrane region" description="Helical" evidence="6">
    <location>
        <begin position="628"/>
        <end position="649"/>
    </location>
</feature>
<dbReference type="Proteomes" id="UP000652761">
    <property type="component" value="Unassembled WGS sequence"/>
</dbReference>
<proteinExistence type="predicted"/>
<dbReference type="GO" id="GO:0000293">
    <property type="term" value="F:ferric-chelate reductase activity"/>
    <property type="evidence" value="ECO:0007669"/>
    <property type="project" value="TreeGrafter"/>
</dbReference>
<dbReference type="PANTHER" id="PTHR11972">
    <property type="entry name" value="NADPH OXIDASE"/>
    <property type="match status" value="1"/>
</dbReference>
<dbReference type="InterPro" id="IPR013121">
    <property type="entry name" value="Fe_red_NAD-bd_6"/>
</dbReference>
<dbReference type="InterPro" id="IPR017938">
    <property type="entry name" value="Riboflavin_synthase-like_b-brl"/>
</dbReference>
<dbReference type="GO" id="GO:0005886">
    <property type="term" value="C:plasma membrane"/>
    <property type="evidence" value="ECO:0007669"/>
    <property type="project" value="TreeGrafter"/>
</dbReference>
<dbReference type="Pfam" id="PF08030">
    <property type="entry name" value="NAD_binding_6"/>
    <property type="match status" value="1"/>
</dbReference>
<feature type="transmembrane region" description="Helical" evidence="6">
    <location>
        <begin position="57"/>
        <end position="85"/>
    </location>
</feature>
<dbReference type="InterPro" id="IPR013112">
    <property type="entry name" value="FAD-bd_8"/>
</dbReference>
<evidence type="ECO:0000259" key="7">
    <source>
        <dbReference type="PROSITE" id="PS51384"/>
    </source>
</evidence>
<dbReference type="EMBL" id="NMUH01000016">
    <property type="protein sequence ID" value="MQL68578.1"/>
    <property type="molecule type" value="Genomic_DNA"/>
</dbReference>
<evidence type="ECO:0000313" key="8">
    <source>
        <dbReference type="EMBL" id="MQL68578.1"/>
    </source>
</evidence>
<dbReference type="SUPFAM" id="SSF63380">
    <property type="entry name" value="Riboflavin synthase domain-like"/>
    <property type="match status" value="1"/>
</dbReference>
<dbReference type="Gene3D" id="3.40.50.80">
    <property type="entry name" value="Nucleotide-binding domain of ferredoxin-NADP reductase (FNR) module"/>
    <property type="match status" value="1"/>
</dbReference>
<dbReference type="InterPro" id="IPR050369">
    <property type="entry name" value="RBOH/FRE"/>
</dbReference>
<dbReference type="OrthoDB" id="167398at2759"/>
<accession>A0A843T9B2</accession>
<feature type="transmembrane region" description="Helical" evidence="6">
    <location>
        <begin position="266"/>
        <end position="285"/>
    </location>
</feature>
<dbReference type="SFLD" id="SFLDG01168">
    <property type="entry name" value="Ferric_reductase_subgroup_(FRE"/>
    <property type="match status" value="1"/>
</dbReference>
<dbReference type="InterPro" id="IPR017927">
    <property type="entry name" value="FAD-bd_FR_type"/>
</dbReference>
<keyword evidence="4" id="KW-0560">Oxidoreductase</keyword>
<gene>
    <name evidence="8" type="ORF">Taro_000820</name>
</gene>
<comment type="subcellular location">
    <subcellularLocation>
        <location evidence="1">Membrane</location>
        <topology evidence="1">Multi-pass membrane protein</topology>
    </subcellularLocation>
</comment>
<feature type="transmembrane region" description="Helical" evidence="6">
    <location>
        <begin position="291"/>
        <end position="309"/>
    </location>
</feature>
<feature type="transmembrane region" description="Helical" evidence="6">
    <location>
        <begin position="585"/>
        <end position="607"/>
    </location>
</feature>
<evidence type="ECO:0000256" key="3">
    <source>
        <dbReference type="ARBA" id="ARBA00022989"/>
    </source>
</evidence>
<keyword evidence="5 6" id="KW-0472">Membrane</keyword>
<evidence type="ECO:0000256" key="2">
    <source>
        <dbReference type="ARBA" id="ARBA00022692"/>
    </source>
</evidence>
<evidence type="ECO:0000256" key="4">
    <source>
        <dbReference type="ARBA" id="ARBA00023002"/>
    </source>
</evidence>
<feature type="transmembrane region" description="Helical" evidence="6">
    <location>
        <begin position="181"/>
        <end position="200"/>
    </location>
</feature>
<dbReference type="PANTHER" id="PTHR11972:SF41">
    <property type="entry name" value="FERRIC REDUCTION OXIDASE 2"/>
    <property type="match status" value="1"/>
</dbReference>
<feature type="domain" description="FAD-binding FR-type" evidence="7">
    <location>
        <begin position="363"/>
        <end position="468"/>
    </location>
</feature>
<feature type="transmembrane region" description="Helical" evidence="6">
    <location>
        <begin position="220"/>
        <end position="245"/>
    </location>
</feature>